<feature type="compositionally biased region" description="Basic and acidic residues" evidence="4">
    <location>
        <begin position="11"/>
        <end position="24"/>
    </location>
</feature>
<feature type="compositionally biased region" description="Low complexity" evidence="4">
    <location>
        <begin position="967"/>
        <end position="979"/>
    </location>
</feature>
<feature type="domain" description="Carbohydrate-binding module family 96" evidence="6">
    <location>
        <begin position="786"/>
        <end position="947"/>
    </location>
</feature>
<evidence type="ECO:0000256" key="5">
    <source>
        <dbReference type="SAM" id="Phobius"/>
    </source>
</evidence>
<keyword evidence="3" id="KW-0732">Signal</keyword>
<keyword evidence="5" id="KW-0472">Membrane</keyword>
<dbReference type="Proteomes" id="UP001530400">
    <property type="component" value="Unassembled WGS sequence"/>
</dbReference>
<evidence type="ECO:0000256" key="2">
    <source>
        <dbReference type="ARBA" id="ARBA00022525"/>
    </source>
</evidence>
<dbReference type="EMBL" id="JALLPJ020001216">
    <property type="protein sequence ID" value="KAL3773871.1"/>
    <property type="molecule type" value="Genomic_DNA"/>
</dbReference>
<organism evidence="7 8">
    <name type="scientific">Cyclotella atomus</name>
    <dbReference type="NCBI Taxonomy" id="382360"/>
    <lineage>
        <taxon>Eukaryota</taxon>
        <taxon>Sar</taxon>
        <taxon>Stramenopiles</taxon>
        <taxon>Ochrophyta</taxon>
        <taxon>Bacillariophyta</taxon>
        <taxon>Coscinodiscophyceae</taxon>
        <taxon>Thalassiosirophycidae</taxon>
        <taxon>Stephanodiscales</taxon>
        <taxon>Stephanodiscaceae</taxon>
        <taxon>Cyclotella</taxon>
    </lineage>
</organism>
<dbReference type="InterPro" id="IPR055372">
    <property type="entry name" value="CBM96"/>
</dbReference>
<feature type="region of interest" description="Disordered" evidence="4">
    <location>
        <begin position="951"/>
        <end position="979"/>
    </location>
</feature>
<evidence type="ECO:0000313" key="8">
    <source>
        <dbReference type="Proteomes" id="UP001530400"/>
    </source>
</evidence>
<feature type="compositionally biased region" description="Acidic residues" evidence="4">
    <location>
        <begin position="470"/>
        <end position="489"/>
    </location>
</feature>
<keyword evidence="2" id="KW-0964">Secreted</keyword>
<feature type="region of interest" description="Disordered" evidence="4">
    <location>
        <begin position="191"/>
        <end position="227"/>
    </location>
</feature>
<evidence type="ECO:0000256" key="3">
    <source>
        <dbReference type="ARBA" id="ARBA00022729"/>
    </source>
</evidence>
<evidence type="ECO:0000256" key="4">
    <source>
        <dbReference type="SAM" id="MobiDB-lite"/>
    </source>
</evidence>
<accession>A0ABD3NGW9</accession>
<evidence type="ECO:0000313" key="7">
    <source>
        <dbReference type="EMBL" id="KAL3773871.1"/>
    </source>
</evidence>
<protein>
    <recommendedName>
        <fullName evidence="6">Carbohydrate-binding module family 96 domain-containing protein</fullName>
    </recommendedName>
</protein>
<feature type="region of interest" description="Disordered" evidence="4">
    <location>
        <begin position="460"/>
        <end position="506"/>
    </location>
</feature>
<evidence type="ECO:0000256" key="1">
    <source>
        <dbReference type="ARBA" id="ARBA00004613"/>
    </source>
</evidence>
<comment type="subcellular location">
    <subcellularLocation>
        <location evidence="1">Secreted</location>
    </subcellularLocation>
</comment>
<keyword evidence="5" id="KW-0812">Transmembrane</keyword>
<reference evidence="7 8" key="1">
    <citation type="submission" date="2024-10" db="EMBL/GenBank/DDBJ databases">
        <title>Updated reference genomes for cyclostephanoid diatoms.</title>
        <authorList>
            <person name="Roberts W.R."/>
            <person name="Alverson A.J."/>
        </authorList>
    </citation>
    <scope>NUCLEOTIDE SEQUENCE [LARGE SCALE GENOMIC DNA]</scope>
    <source>
        <strain evidence="7 8">AJA010-31</strain>
    </source>
</reference>
<proteinExistence type="predicted"/>
<name>A0ABD3NGW9_9STRA</name>
<dbReference type="NCBIfam" id="NF033679">
    <property type="entry name" value="DNRLRE_dom"/>
    <property type="match status" value="1"/>
</dbReference>
<feature type="region of interest" description="Disordered" evidence="4">
    <location>
        <begin position="1"/>
        <end position="32"/>
    </location>
</feature>
<keyword evidence="5" id="KW-1133">Transmembrane helix</keyword>
<keyword evidence="8" id="KW-1185">Reference proteome</keyword>
<feature type="compositionally biased region" description="Polar residues" evidence="4">
    <location>
        <begin position="494"/>
        <end position="506"/>
    </location>
</feature>
<feature type="transmembrane region" description="Helical" evidence="5">
    <location>
        <begin position="170"/>
        <end position="188"/>
    </location>
</feature>
<sequence>MLRDWNAGDESQGKRHEFRSRDDPPAAESAAVLREWSSAAPEVVNEDVEHELAVDPLSGSVVSGLSMPVFGDVDAVPNPFDDEASVNITTYGMQPIAENEELQMSAPSAEVMKAAFDSVDVEACQIMTPISSEHLILDQNENDKVVSSRTVYIKQKMNEVWQNPAAKFKLIVGASVFIVIICVIAIAGSSSGDRSANDNGAGAPTKGTGFVPVPAEIKQTGRPTPVPSSYDFGTLEMASSTLSDLPTFSPTEIPTYKLELPPTDLPTILQTANPSNAPTLSPATASPTSAPFTLSPTMDCSDSKGSFLTYNDKLRDCSWLDNGNNGAKSDRKDMNCLSSDLGDKCRYTCRLYNGCMNDLLSRIDAFAGGEDISIGNACTDKEGTFMANNHIPRNCSWIEEDPYTAPMKKNLNCGTPDEPRTELGAMCPGSCAGYNECGKGGRGFSASNFTDGVATAVDDDQTVDSVKVDGDDDNERDDNVDDDDDDNDDANGGQFPTLSPTFDASSNVTTAGMTRFGENATCMDADGEFQTHVGPAHLRQCRWFNRDGDGLTVDDKLKLNCHITEIGMNCLETCGCMEDRDDDYVDDDDNGLVPTLAPTALNLTSMPTIETCDDADGEFQTHVGDAHFRQCRWFNRDGDGLTIAEKKKLNCHITEIGMNCLETCGCIGAPTSSSSSAWEVEDKQIEQCIDPTGLFETHEPGQLEQCDWLDDSDEKKQLNCGLTAIGNACICRCPIQGHQQNVLIQDVSWDFGRTDWDIPKATPKPTNSPTKTPKNYEGIFDEAGKYMSLDPYADATIAENDPDANYGDTLVLRVAPPTGTMQSVILFDVSFAAKVLGTTFGSASLHLYATGSSTSGVAFKQMDGTNWQERKITWNSTPGGEGADELILSFLNNIVSDTWYEVDVTAAVRDALERGKQYVSILISSDETEVSFASKEREDVRPQLVIDTDTAAPTLKPTFPPSPSPSMSPAEPTEAPTTSPVIPLDCYDHKGQFKTSSGEKQSCSWFDVGDGALKKEMNCYGDAGMFCQAKCSEYNGCDDMTCEDRAGSYATHSGWTAECSWLLSGHGELKLEMNCGTDEYPITELGKRCQATCGAYNGCSLNSLHAVDLPSNQTVFSEDLSAEYSMPQEEVQASTTAMPSSDPIPAFDCLDKQGTFKTNTGSSQSCSWLNIGNGALKKELNCQGDREARLFCQSSCGKYNGCDEMNCQDREGSYATHSGWAADCSWLLSGLGTLTLEQNCGTDQYPITELGKRCQATCGDYNGCNAVSSR</sequence>
<dbReference type="Pfam" id="PF24517">
    <property type="entry name" value="CBM96"/>
    <property type="match status" value="1"/>
</dbReference>
<comment type="caution">
    <text evidence="7">The sequence shown here is derived from an EMBL/GenBank/DDBJ whole genome shotgun (WGS) entry which is preliminary data.</text>
</comment>
<evidence type="ECO:0000259" key="6">
    <source>
        <dbReference type="Pfam" id="PF24517"/>
    </source>
</evidence>
<dbReference type="GO" id="GO:0005576">
    <property type="term" value="C:extracellular region"/>
    <property type="evidence" value="ECO:0007669"/>
    <property type="project" value="UniProtKB-SubCell"/>
</dbReference>
<gene>
    <name evidence="7" type="ORF">ACHAWO_007191</name>
</gene>
<dbReference type="AlphaFoldDB" id="A0ABD3NGW9"/>